<evidence type="ECO:0000256" key="1">
    <source>
        <dbReference type="SAM" id="MobiDB-lite"/>
    </source>
</evidence>
<protein>
    <submittedName>
        <fullName evidence="2">Uncharacterized protein</fullName>
    </submittedName>
</protein>
<dbReference type="AlphaFoldDB" id="A0A392RWK5"/>
<keyword evidence="3" id="KW-1185">Reference proteome</keyword>
<comment type="caution">
    <text evidence="2">The sequence shown here is derived from an EMBL/GenBank/DDBJ whole genome shotgun (WGS) entry which is preliminary data.</text>
</comment>
<sequence length="60" mass="6618">SYHWPPPHNRLVYRSYTRVHLTPSRFVVAGEDGCDLVVESDGRAGEDGGEMAGEDCNTPN</sequence>
<organism evidence="2 3">
    <name type="scientific">Trifolium medium</name>
    <dbReference type="NCBI Taxonomy" id="97028"/>
    <lineage>
        <taxon>Eukaryota</taxon>
        <taxon>Viridiplantae</taxon>
        <taxon>Streptophyta</taxon>
        <taxon>Embryophyta</taxon>
        <taxon>Tracheophyta</taxon>
        <taxon>Spermatophyta</taxon>
        <taxon>Magnoliopsida</taxon>
        <taxon>eudicotyledons</taxon>
        <taxon>Gunneridae</taxon>
        <taxon>Pentapetalae</taxon>
        <taxon>rosids</taxon>
        <taxon>fabids</taxon>
        <taxon>Fabales</taxon>
        <taxon>Fabaceae</taxon>
        <taxon>Papilionoideae</taxon>
        <taxon>50 kb inversion clade</taxon>
        <taxon>NPAAA clade</taxon>
        <taxon>Hologalegina</taxon>
        <taxon>IRL clade</taxon>
        <taxon>Trifolieae</taxon>
        <taxon>Trifolium</taxon>
    </lineage>
</organism>
<dbReference type="EMBL" id="LXQA010274394">
    <property type="protein sequence ID" value="MCI39985.1"/>
    <property type="molecule type" value="Genomic_DNA"/>
</dbReference>
<evidence type="ECO:0000313" key="3">
    <source>
        <dbReference type="Proteomes" id="UP000265520"/>
    </source>
</evidence>
<proteinExistence type="predicted"/>
<dbReference type="Proteomes" id="UP000265520">
    <property type="component" value="Unassembled WGS sequence"/>
</dbReference>
<name>A0A392RWK5_9FABA</name>
<feature type="region of interest" description="Disordered" evidence="1">
    <location>
        <begin position="40"/>
        <end position="60"/>
    </location>
</feature>
<reference evidence="2 3" key="1">
    <citation type="journal article" date="2018" name="Front. Plant Sci.">
        <title>Red Clover (Trifolium pratense) and Zigzag Clover (T. medium) - A Picture of Genomic Similarities and Differences.</title>
        <authorList>
            <person name="Dluhosova J."/>
            <person name="Istvanek J."/>
            <person name="Nedelnik J."/>
            <person name="Repkova J."/>
        </authorList>
    </citation>
    <scope>NUCLEOTIDE SEQUENCE [LARGE SCALE GENOMIC DNA]</scope>
    <source>
        <strain evidence="3">cv. 10/8</strain>
        <tissue evidence="2">Leaf</tissue>
    </source>
</reference>
<evidence type="ECO:0000313" key="2">
    <source>
        <dbReference type="EMBL" id="MCI39985.1"/>
    </source>
</evidence>
<accession>A0A392RWK5</accession>
<feature type="non-terminal residue" evidence="2">
    <location>
        <position position="1"/>
    </location>
</feature>